<dbReference type="GO" id="GO:0003677">
    <property type="term" value="F:DNA binding"/>
    <property type="evidence" value="ECO:0007669"/>
    <property type="project" value="UniProtKB-UniRule"/>
</dbReference>
<evidence type="ECO:0000313" key="8">
    <source>
        <dbReference type="Proteomes" id="UP000294513"/>
    </source>
</evidence>
<comment type="caution">
    <text evidence="7">The sequence shown here is derived from an EMBL/GenBank/DDBJ whole genome shotgun (WGS) entry which is preliminary data.</text>
</comment>
<evidence type="ECO:0000256" key="1">
    <source>
        <dbReference type="ARBA" id="ARBA00022908"/>
    </source>
</evidence>
<dbReference type="InterPro" id="IPR050090">
    <property type="entry name" value="Tyrosine_recombinase_XerCD"/>
</dbReference>
<sequence>MTSDELHSLLDSWLLHLRAERKSPNTLKAYGQGVRRFLLWAEGEGIEPALTRSVVNAWIASLIDGGAEGETIAGWQGAVRRFSAWLAAEGELATDQLLGLKRPTVDVKVVPELTDEQIRALLATCTHKNFHDRRDEAIIRFMVETMVRIGEVVSMDKDEVDLSTGTAVVRRGKGGKGRRVPFGPQTSRALDRYLRLRRAHRLADAPNLWLGDRGKTLGYEGAYATLTRRAARAGLPDDFTPHWLRHTGAGRWLGAGGSEGGLMAVGGWARREMIDRYTRATSEKRAADESRRLNLGDL</sequence>
<dbReference type="EMBL" id="SMKU01000065">
    <property type="protein sequence ID" value="TDD88342.1"/>
    <property type="molecule type" value="Genomic_DNA"/>
</dbReference>
<dbReference type="RefSeq" id="WP_131893576.1">
    <property type="nucleotide sequence ID" value="NZ_SMKU01000065.1"/>
</dbReference>
<dbReference type="Gene3D" id="1.10.443.10">
    <property type="entry name" value="Intergrase catalytic core"/>
    <property type="match status" value="1"/>
</dbReference>
<evidence type="ECO:0000256" key="3">
    <source>
        <dbReference type="ARBA" id="ARBA00023172"/>
    </source>
</evidence>
<keyword evidence="1" id="KW-0229">DNA integration</keyword>
<dbReference type="InterPro" id="IPR010998">
    <property type="entry name" value="Integrase_recombinase_N"/>
</dbReference>
<dbReference type="InterPro" id="IPR011010">
    <property type="entry name" value="DNA_brk_join_enz"/>
</dbReference>
<dbReference type="GO" id="GO:0015074">
    <property type="term" value="P:DNA integration"/>
    <property type="evidence" value="ECO:0007669"/>
    <property type="project" value="UniProtKB-KW"/>
</dbReference>
<dbReference type="Pfam" id="PF00589">
    <property type="entry name" value="Phage_integrase"/>
    <property type="match status" value="1"/>
</dbReference>
<organism evidence="7 8">
    <name type="scientific">Actinomadura rubrisoli</name>
    <dbReference type="NCBI Taxonomy" id="2530368"/>
    <lineage>
        <taxon>Bacteria</taxon>
        <taxon>Bacillati</taxon>
        <taxon>Actinomycetota</taxon>
        <taxon>Actinomycetes</taxon>
        <taxon>Streptosporangiales</taxon>
        <taxon>Thermomonosporaceae</taxon>
        <taxon>Actinomadura</taxon>
    </lineage>
</organism>
<gene>
    <name evidence="7" type="ORF">E1298_15125</name>
</gene>
<dbReference type="PROSITE" id="PS51900">
    <property type="entry name" value="CB"/>
    <property type="match status" value="1"/>
</dbReference>
<dbReference type="PROSITE" id="PS51898">
    <property type="entry name" value="TYR_RECOMBINASE"/>
    <property type="match status" value="1"/>
</dbReference>
<protein>
    <submittedName>
        <fullName evidence="7">Integrase</fullName>
    </submittedName>
</protein>
<reference evidence="7 8" key="1">
    <citation type="submission" date="2019-03" db="EMBL/GenBank/DDBJ databases">
        <title>Draft genome sequences of novel Actinobacteria.</title>
        <authorList>
            <person name="Sahin N."/>
            <person name="Ay H."/>
            <person name="Saygin H."/>
        </authorList>
    </citation>
    <scope>NUCLEOTIDE SEQUENCE [LARGE SCALE GENOMIC DNA]</scope>
    <source>
        <strain evidence="7 8">H3C3</strain>
    </source>
</reference>
<dbReference type="SUPFAM" id="SSF56349">
    <property type="entry name" value="DNA breaking-rejoining enzymes"/>
    <property type="match status" value="1"/>
</dbReference>
<feature type="domain" description="Core-binding (CB)" evidence="6">
    <location>
        <begin position="4"/>
        <end position="87"/>
    </location>
</feature>
<dbReference type="InterPro" id="IPR002104">
    <property type="entry name" value="Integrase_catalytic"/>
</dbReference>
<dbReference type="AlphaFoldDB" id="A0A4R5BVQ8"/>
<dbReference type="PANTHER" id="PTHR30349:SF81">
    <property type="entry name" value="TYROSINE RECOMBINASE XERC"/>
    <property type="match status" value="1"/>
</dbReference>
<accession>A0A4R5BVQ8</accession>
<evidence type="ECO:0000313" key="7">
    <source>
        <dbReference type="EMBL" id="TDD88342.1"/>
    </source>
</evidence>
<dbReference type="Pfam" id="PF02899">
    <property type="entry name" value="Phage_int_SAM_1"/>
    <property type="match status" value="1"/>
</dbReference>
<dbReference type="PANTHER" id="PTHR30349">
    <property type="entry name" value="PHAGE INTEGRASE-RELATED"/>
    <property type="match status" value="1"/>
</dbReference>
<dbReference type="InterPro" id="IPR044068">
    <property type="entry name" value="CB"/>
</dbReference>
<keyword evidence="8" id="KW-1185">Reference proteome</keyword>
<dbReference type="Proteomes" id="UP000294513">
    <property type="component" value="Unassembled WGS sequence"/>
</dbReference>
<dbReference type="Gene3D" id="1.10.150.130">
    <property type="match status" value="1"/>
</dbReference>
<evidence type="ECO:0000259" key="6">
    <source>
        <dbReference type="PROSITE" id="PS51900"/>
    </source>
</evidence>
<dbReference type="InterPro" id="IPR004107">
    <property type="entry name" value="Integrase_SAM-like_N"/>
</dbReference>
<dbReference type="InterPro" id="IPR013762">
    <property type="entry name" value="Integrase-like_cat_sf"/>
</dbReference>
<dbReference type="GO" id="GO:0006310">
    <property type="term" value="P:DNA recombination"/>
    <property type="evidence" value="ECO:0007669"/>
    <property type="project" value="UniProtKB-KW"/>
</dbReference>
<evidence type="ECO:0000256" key="2">
    <source>
        <dbReference type="ARBA" id="ARBA00023125"/>
    </source>
</evidence>
<keyword evidence="3" id="KW-0233">DNA recombination</keyword>
<evidence type="ECO:0000256" key="4">
    <source>
        <dbReference type="PROSITE-ProRule" id="PRU01248"/>
    </source>
</evidence>
<evidence type="ECO:0000259" key="5">
    <source>
        <dbReference type="PROSITE" id="PS51898"/>
    </source>
</evidence>
<dbReference type="CDD" id="cd00397">
    <property type="entry name" value="DNA_BRE_C"/>
    <property type="match status" value="1"/>
</dbReference>
<keyword evidence="2 4" id="KW-0238">DNA-binding</keyword>
<proteinExistence type="predicted"/>
<dbReference type="OrthoDB" id="3183879at2"/>
<feature type="domain" description="Tyr recombinase" evidence="5">
    <location>
        <begin position="108"/>
        <end position="291"/>
    </location>
</feature>
<name>A0A4R5BVQ8_9ACTN</name>